<feature type="transmembrane region" description="Helical" evidence="7">
    <location>
        <begin position="6"/>
        <end position="25"/>
    </location>
</feature>
<keyword evidence="5" id="KW-0406">Ion transport</keyword>
<protein>
    <recommendedName>
        <fullName evidence="12">FAD-binding FR-type domain-containing protein</fullName>
    </recommendedName>
</protein>
<dbReference type="OrthoDB" id="4494341at2759"/>
<dbReference type="InterPro" id="IPR013112">
    <property type="entry name" value="FAD-bd_8"/>
</dbReference>
<gene>
    <name evidence="10" type="ORF">EDB81DRAFT_669052</name>
</gene>
<dbReference type="CDD" id="cd06186">
    <property type="entry name" value="NOX_Duox_like_FAD_NADP"/>
    <property type="match status" value="1"/>
</dbReference>
<dbReference type="PANTHER" id="PTHR32361">
    <property type="entry name" value="FERRIC/CUPRIC REDUCTASE TRANSMEMBRANE COMPONENT"/>
    <property type="match status" value="1"/>
</dbReference>
<dbReference type="Pfam" id="PF08022">
    <property type="entry name" value="FAD_binding_8"/>
    <property type="match status" value="1"/>
</dbReference>
<keyword evidence="3 7" id="KW-0812">Transmembrane</keyword>
<comment type="subcellular location">
    <subcellularLocation>
        <location evidence="1">Membrane</location>
        <topology evidence="1">Multi-pass membrane protein</topology>
    </subcellularLocation>
</comment>
<dbReference type="Gene3D" id="3.40.50.80">
    <property type="entry name" value="Nucleotide-binding domain of ferredoxin-NADP reductase (FNR) module"/>
    <property type="match status" value="1"/>
</dbReference>
<dbReference type="AlphaFoldDB" id="A0A9P9DAQ4"/>
<evidence type="ECO:0000256" key="5">
    <source>
        <dbReference type="ARBA" id="ARBA00023065"/>
    </source>
</evidence>
<feature type="transmembrane region" description="Helical" evidence="7">
    <location>
        <begin position="64"/>
        <end position="84"/>
    </location>
</feature>
<evidence type="ECO:0000259" key="9">
    <source>
        <dbReference type="Pfam" id="PF08022"/>
    </source>
</evidence>
<dbReference type="PANTHER" id="PTHR32361:SF26">
    <property type="entry name" value="FAD-BINDING 8 DOMAIN-CONTAINING PROTEIN-RELATED"/>
    <property type="match status" value="1"/>
</dbReference>
<comment type="caution">
    <text evidence="10">The sequence shown here is derived from an EMBL/GenBank/DDBJ whole genome shotgun (WGS) entry which is preliminary data.</text>
</comment>
<sequence>MDSITIYAICLCGIFVVGFFVANLLPPSIHFAQWLYRASSRSLLVAFHYVHYRHVINRHAIVGPWTLSTVLANAGYIVGNCICLRPGAENVITRAGFLSLINLAPLFLGHHLSFLADLFGLSLATYRQIHSSSGLMSVALLLVHALLVATKQGSFSVDNLGSKLTVTGATALTLLVLLSIPPLRRRWYEFFLRIHQALAILFVICTIVHLRSIPNFSWLPIYIYGGISGALCLFQLGLYAYRNIGPECPRPYIKMVKEIQDSGVIQVELCLSRPLLIDAGNYINVWIPSISFWSTHPFMVTSWSAFPQTTIVLLIEPRSGFTSKLFQCARLESSQHLHRQFLFSGPHGGCAQVWEFKTVIMFATGFGIVAMIPHVKKLIDGNIRGIGFIRRIRVVWQVENSNLRNGIDKFINKLLSDDALKDNYVLSFSIYDPACKREKIFGEHQRLAIFPSSPDIRDVIRSEATARADELRRKAYSFTQADGRTLVLMSGGGAMRDEVRRVTRNYFTKGFELRELDYQPE</sequence>
<proteinExistence type="predicted"/>
<feature type="transmembrane region" description="Helical" evidence="7">
    <location>
        <begin position="129"/>
        <end position="148"/>
    </location>
</feature>
<dbReference type="GO" id="GO:0005886">
    <property type="term" value="C:plasma membrane"/>
    <property type="evidence" value="ECO:0007669"/>
    <property type="project" value="TreeGrafter"/>
</dbReference>
<keyword evidence="11" id="KW-1185">Reference proteome</keyword>
<feature type="domain" description="FAD-binding 8" evidence="9">
    <location>
        <begin position="264"/>
        <end position="348"/>
    </location>
</feature>
<evidence type="ECO:0000313" key="11">
    <source>
        <dbReference type="Proteomes" id="UP000738349"/>
    </source>
</evidence>
<evidence type="ECO:0000256" key="3">
    <source>
        <dbReference type="ARBA" id="ARBA00022692"/>
    </source>
</evidence>
<feature type="domain" description="Ferric oxidoreductase" evidence="8">
    <location>
        <begin position="95"/>
        <end position="205"/>
    </location>
</feature>
<evidence type="ECO:0000256" key="1">
    <source>
        <dbReference type="ARBA" id="ARBA00004141"/>
    </source>
</evidence>
<accession>A0A9P9DAQ4</accession>
<keyword evidence="2" id="KW-0813">Transport</keyword>
<dbReference type="GO" id="GO:0015677">
    <property type="term" value="P:copper ion import"/>
    <property type="evidence" value="ECO:0007669"/>
    <property type="project" value="TreeGrafter"/>
</dbReference>
<feature type="transmembrane region" description="Helical" evidence="7">
    <location>
        <begin position="160"/>
        <end position="178"/>
    </location>
</feature>
<dbReference type="InterPro" id="IPR039261">
    <property type="entry name" value="FNR_nucleotide-bd"/>
</dbReference>
<organism evidence="10 11">
    <name type="scientific">Dactylonectria macrodidyma</name>
    <dbReference type="NCBI Taxonomy" id="307937"/>
    <lineage>
        <taxon>Eukaryota</taxon>
        <taxon>Fungi</taxon>
        <taxon>Dikarya</taxon>
        <taxon>Ascomycota</taxon>
        <taxon>Pezizomycotina</taxon>
        <taxon>Sordariomycetes</taxon>
        <taxon>Hypocreomycetidae</taxon>
        <taxon>Hypocreales</taxon>
        <taxon>Nectriaceae</taxon>
        <taxon>Dactylonectria</taxon>
    </lineage>
</organism>
<keyword evidence="6 7" id="KW-0472">Membrane</keyword>
<evidence type="ECO:0000256" key="4">
    <source>
        <dbReference type="ARBA" id="ARBA00022989"/>
    </source>
</evidence>
<dbReference type="Proteomes" id="UP000738349">
    <property type="component" value="Unassembled WGS sequence"/>
</dbReference>
<dbReference type="Pfam" id="PF01794">
    <property type="entry name" value="Ferric_reduct"/>
    <property type="match status" value="1"/>
</dbReference>
<dbReference type="GO" id="GO:0006879">
    <property type="term" value="P:intracellular iron ion homeostasis"/>
    <property type="evidence" value="ECO:0007669"/>
    <property type="project" value="TreeGrafter"/>
</dbReference>
<feature type="transmembrane region" description="Helical" evidence="7">
    <location>
        <begin position="190"/>
        <end position="210"/>
    </location>
</feature>
<feature type="transmembrane region" description="Helical" evidence="7">
    <location>
        <begin position="222"/>
        <end position="241"/>
    </location>
</feature>
<reference evidence="10" key="1">
    <citation type="journal article" date="2021" name="Nat. Commun.">
        <title>Genetic determinants of endophytism in the Arabidopsis root mycobiome.</title>
        <authorList>
            <person name="Mesny F."/>
            <person name="Miyauchi S."/>
            <person name="Thiergart T."/>
            <person name="Pickel B."/>
            <person name="Atanasova L."/>
            <person name="Karlsson M."/>
            <person name="Huettel B."/>
            <person name="Barry K.W."/>
            <person name="Haridas S."/>
            <person name="Chen C."/>
            <person name="Bauer D."/>
            <person name="Andreopoulos W."/>
            <person name="Pangilinan J."/>
            <person name="LaButti K."/>
            <person name="Riley R."/>
            <person name="Lipzen A."/>
            <person name="Clum A."/>
            <person name="Drula E."/>
            <person name="Henrissat B."/>
            <person name="Kohler A."/>
            <person name="Grigoriev I.V."/>
            <person name="Martin F.M."/>
            <person name="Hacquard S."/>
        </authorList>
    </citation>
    <scope>NUCLEOTIDE SEQUENCE</scope>
    <source>
        <strain evidence="10">MPI-CAGE-AT-0147</strain>
    </source>
</reference>
<evidence type="ECO:0000259" key="8">
    <source>
        <dbReference type="Pfam" id="PF01794"/>
    </source>
</evidence>
<feature type="transmembrane region" description="Helical" evidence="7">
    <location>
        <begin position="91"/>
        <end position="109"/>
    </location>
</feature>
<name>A0A9P9DAQ4_9HYPO</name>
<evidence type="ECO:0000256" key="6">
    <source>
        <dbReference type="ARBA" id="ARBA00023136"/>
    </source>
</evidence>
<dbReference type="GO" id="GO:0006826">
    <property type="term" value="P:iron ion transport"/>
    <property type="evidence" value="ECO:0007669"/>
    <property type="project" value="TreeGrafter"/>
</dbReference>
<evidence type="ECO:0000256" key="2">
    <source>
        <dbReference type="ARBA" id="ARBA00022448"/>
    </source>
</evidence>
<dbReference type="InterPro" id="IPR013130">
    <property type="entry name" value="Fe3_Rdtase_TM_dom"/>
</dbReference>
<dbReference type="EMBL" id="JAGMUV010000030">
    <property type="protein sequence ID" value="KAH7115704.1"/>
    <property type="molecule type" value="Genomic_DNA"/>
</dbReference>
<evidence type="ECO:0000256" key="7">
    <source>
        <dbReference type="SAM" id="Phobius"/>
    </source>
</evidence>
<evidence type="ECO:0000313" key="10">
    <source>
        <dbReference type="EMBL" id="KAH7115704.1"/>
    </source>
</evidence>
<evidence type="ECO:0008006" key="12">
    <source>
        <dbReference type="Google" id="ProtNLM"/>
    </source>
</evidence>
<dbReference type="GO" id="GO:0000293">
    <property type="term" value="F:ferric-chelate reductase activity"/>
    <property type="evidence" value="ECO:0007669"/>
    <property type="project" value="TreeGrafter"/>
</dbReference>
<dbReference type="InterPro" id="IPR051410">
    <property type="entry name" value="Ferric/Cupric_Reductase"/>
</dbReference>
<keyword evidence="4 7" id="KW-1133">Transmembrane helix</keyword>